<feature type="coiled-coil region" evidence="1">
    <location>
        <begin position="624"/>
        <end position="675"/>
    </location>
</feature>
<dbReference type="SUPFAM" id="SSF117281">
    <property type="entry name" value="Kelch motif"/>
    <property type="match status" value="1"/>
</dbReference>
<evidence type="ECO:0000313" key="3">
    <source>
        <dbReference type="EMBL" id="ODQ58911.1"/>
    </source>
</evidence>
<dbReference type="AlphaFoldDB" id="A0A1E3P0B9"/>
<dbReference type="EMBL" id="KV454211">
    <property type="protein sequence ID" value="ODQ58911.1"/>
    <property type="molecule type" value="Genomic_DNA"/>
</dbReference>
<feature type="region of interest" description="Disordered" evidence="2">
    <location>
        <begin position="546"/>
        <end position="582"/>
    </location>
</feature>
<sequence length="899" mass="101936">NFKSPWTRSKLLISPFPRYRHAASSHANEKGEIYVMGGLHNTSVYGDTWILKPDLESRQFQSFQVDIYDNSPAPRVGHASTLCGNAYVIFGGDTVTNEAGEIDNDLYLFNMNSHAWTVPKPTGKKPSGRYGHTIGVIAITNFDSKLYLYGGQLDDVVYNDLCVFNLSSFRRPDVHWEWVHPSDHIRPPPLTNHSMDVYDNKLWLFGGSTGKKLTNELWCFDPQMERWDKIKTLGNQRPQPVEEHASVIYKDLMIVYGGKNSDGDALNDLYFLNLITKTWFKFPTNFPLEPQGKYGHTLSILKNDKLLILGGHLPDYANLGENLEVSNIDNGVGTILNLLDLTNLPKLVPGLQQYSTPNRFQKSHTPRQYSAEDVFQREQRQAPSSQNTPPHANRLNVPQTQPQQFSSPEEELPLQIPSPIKTENDVPGSFPSSGPSGIDRELKESREPSNQYPEVPKTQVEDLTKDIPGGFNDEFKTPNASPSKTSLNENGQHLQPQIYKNDEAKNSDFLDSYVNAPTSVNDNEEVKKIIASLSQELEDLKLSTNSQIKEASSKVRDLEEENSSLKKQLGETGESGDRDLDENSYKRKHIKLNTDYQILNKNHSQLKSKLDEIEPVFSNNLLDLQKLNNIIKQQSLTIEETQRSLSEQEDYKLKFSDLQGKYQALEESYKELSESRSKDFNETHGDVKQLSTNLDSFLAKYLVTDSEGATGTRSLSGSGVNNGQDDDVTTSLQAQIDELLKENEELHGQHKSLKDQYSSLESSQGGELEALRAKVTELSKIEENYKDSLHSVKNTSRALQVSQSELNKQKEVTLKLQQELDELKLFRANRKSSRNTTPIVNEFSKQETPKQPITTDEEEEDIESAHYNLKIRDLQAELFITKQERDELKHDVLELKKKL</sequence>
<name>A0A1E3P0B9_WICAA</name>
<dbReference type="PANTHER" id="PTHR23244:SF456">
    <property type="entry name" value="MULTIPLE EPIDERMAL GROWTH FACTOR-LIKE DOMAINS PROTEIN 8"/>
    <property type="match status" value="1"/>
</dbReference>
<dbReference type="Pfam" id="PF24681">
    <property type="entry name" value="Kelch_KLHDC2_KLHL20_DRC7"/>
    <property type="match status" value="1"/>
</dbReference>
<protein>
    <submittedName>
        <fullName evidence="3">Uncharacterized protein</fullName>
    </submittedName>
</protein>
<dbReference type="STRING" id="683960.A0A1E3P0B9"/>
<organism evidence="3 4">
    <name type="scientific">Wickerhamomyces anomalus (strain ATCC 58044 / CBS 1984 / NCYC 433 / NRRL Y-366-8)</name>
    <name type="common">Yeast</name>
    <name type="synonym">Hansenula anomala</name>
    <dbReference type="NCBI Taxonomy" id="683960"/>
    <lineage>
        <taxon>Eukaryota</taxon>
        <taxon>Fungi</taxon>
        <taxon>Dikarya</taxon>
        <taxon>Ascomycota</taxon>
        <taxon>Saccharomycotina</taxon>
        <taxon>Saccharomycetes</taxon>
        <taxon>Phaffomycetales</taxon>
        <taxon>Wickerhamomycetaceae</taxon>
        <taxon>Wickerhamomyces</taxon>
    </lineage>
</organism>
<accession>A0A1E3P0B9</accession>
<dbReference type="GO" id="GO:0061245">
    <property type="term" value="P:establishment or maintenance of bipolar cell polarity"/>
    <property type="evidence" value="ECO:0007669"/>
    <property type="project" value="TreeGrafter"/>
</dbReference>
<evidence type="ECO:0000256" key="2">
    <source>
        <dbReference type="SAM" id="MobiDB-lite"/>
    </source>
</evidence>
<dbReference type="InterPro" id="IPR015915">
    <property type="entry name" value="Kelch-typ_b-propeller"/>
</dbReference>
<feature type="compositionally biased region" description="Basic and acidic residues" evidence="2">
    <location>
        <begin position="438"/>
        <end position="447"/>
    </location>
</feature>
<evidence type="ECO:0000313" key="4">
    <source>
        <dbReference type="Proteomes" id="UP000094112"/>
    </source>
</evidence>
<feature type="coiled-coil region" evidence="1">
    <location>
        <begin position="729"/>
        <end position="788"/>
    </location>
</feature>
<feature type="region of interest" description="Disordered" evidence="2">
    <location>
        <begin position="376"/>
        <end position="457"/>
    </location>
</feature>
<feature type="region of interest" description="Disordered" evidence="2">
    <location>
        <begin position="833"/>
        <end position="859"/>
    </location>
</feature>
<gene>
    <name evidence="3" type="ORF">WICANDRAFT_16241</name>
</gene>
<dbReference type="OrthoDB" id="45365at2759"/>
<keyword evidence="1" id="KW-0175">Coiled coil</keyword>
<evidence type="ECO:0000256" key="1">
    <source>
        <dbReference type="SAM" id="Coils"/>
    </source>
</evidence>
<dbReference type="PANTHER" id="PTHR23244">
    <property type="entry name" value="KELCH REPEAT DOMAIN"/>
    <property type="match status" value="1"/>
</dbReference>
<reference evidence="3 4" key="1">
    <citation type="journal article" date="2016" name="Proc. Natl. Acad. Sci. U.S.A.">
        <title>Comparative genomics of biotechnologically important yeasts.</title>
        <authorList>
            <person name="Riley R."/>
            <person name="Haridas S."/>
            <person name="Wolfe K.H."/>
            <person name="Lopes M.R."/>
            <person name="Hittinger C.T."/>
            <person name="Goeker M."/>
            <person name="Salamov A.A."/>
            <person name="Wisecaver J.H."/>
            <person name="Long T.M."/>
            <person name="Calvey C.H."/>
            <person name="Aerts A.L."/>
            <person name="Barry K.W."/>
            <person name="Choi C."/>
            <person name="Clum A."/>
            <person name="Coughlan A.Y."/>
            <person name="Deshpande S."/>
            <person name="Douglass A.P."/>
            <person name="Hanson S.J."/>
            <person name="Klenk H.-P."/>
            <person name="LaButti K.M."/>
            <person name="Lapidus A."/>
            <person name="Lindquist E.A."/>
            <person name="Lipzen A.M."/>
            <person name="Meier-Kolthoff J.P."/>
            <person name="Ohm R.A."/>
            <person name="Otillar R.P."/>
            <person name="Pangilinan J.L."/>
            <person name="Peng Y."/>
            <person name="Rokas A."/>
            <person name="Rosa C.A."/>
            <person name="Scheuner C."/>
            <person name="Sibirny A.A."/>
            <person name="Slot J.C."/>
            <person name="Stielow J.B."/>
            <person name="Sun H."/>
            <person name="Kurtzman C.P."/>
            <person name="Blackwell M."/>
            <person name="Grigoriev I.V."/>
            <person name="Jeffries T.W."/>
        </authorList>
    </citation>
    <scope>NUCLEOTIDE SEQUENCE [LARGE SCALE GENOMIC DNA]</scope>
    <source>
        <strain evidence="4">ATCC 58044 / CBS 1984 / NCYC 433 / NRRL Y-366-8</strain>
    </source>
</reference>
<dbReference type="Proteomes" id="UP000094112">
    <property type="component" value="Unassembled WGS sequence"/>
</dbReference>
<feature type="compositionally biased region" description="Low complexity" evidence="2">
    <location>
        <begin position="427"/>
        <end position="437"/>
    </location>
</feature>
<dbReference type="RefSeq" id="XP_019038118.1">
    <property type="nucleotide sequence ID" value="XM_019180682.1"/>
</dbReference>
<dbReference type="GeneID" id="30197928"/>
<dbReference type="GO" id="GO:0051285">
    <property type="term" value="C:cell cortex of cell tip"/>
    <property type="evidence" value="ECO:0007669"/>
    <property type="project" value="TreeGrafter"/>
</dbReference>
<feature type="compositionally biased region" description="Polar residues" evidence="2">
    <location>
        <begin position="381"/>
        <end position="407"/>
    </location>
</feature>
<feature type="non-terminal residue" evidence="3">
    <location>
        <position position="1"/>
    </location>
</feature>
<feature type="non-terminal residue" evidence="3">
    <location>
        <position position="899"/>
    </location>
</feature>
<proteinExistence type="predicted"/>
<keyword evidence="4" id="KW-1185">Reference proteome</keyword>
<dbReference type="Gene3D" id="2.120.10.80">
    <property type="entry name" value="Kelch-type beta propeller"/>
    <property type="match status" value="2"/>
</dbReference>